<dbReference type="EMBL" id="JBHUMA010000006">
    <property type="protein sequence ID" value="MFD2599247.1"/>
    <property type="molecule type" value="Genomic_DNA"/>
</dbReference>
<dbReference type="PANTHER" id="PTHR11361:SF99">
    <property type="entry name" value="DNA MISMATCH REPAIR PROTEIN"/>
    <property type="match status" value="1"/>
</dbReference>
<keyword evidence="6" id="KW-1185">Reference proteome</keyword>
<dbReference type="SMART" id="SM00534">
    <property type="entry name" value="MUTSac"/>
    <property type="match status" value="1"/>
</dbReference>
<dbReference type="Gene3D" id="1.10.1420.10">
    <property type="match status" value="1"/>
</dbReference>
<sequence>MQFITDKQTLEDLNLPGKYKKNSVFSLFNRTQTFGGERVLETIFSTPYASVEPIRQRTEFIAFVRQIGTGFPIDLDDLAAAQLYHQSDVKISAFYSFAKSLRRRTFRMLGTAQEDTLFQNGMFAATRMLSQLHLWLLDVKKRDKNDALRYVEVDNDVLIEQRNLLEFLSMHTEREDPSLFSIAKMDYLIRGKYNHVLQQAFRIIYNFDAYISISSVANEKGFQPALALEASSRSIRIEDGYHATMPKAIGNPMDYDSEQNLTFLTGANMAGKSTYMKSFGILIYLAHLGFPVPAKRMEFAVRDGLYTSINVSDDLSMGQSHYYAEVMRVKQVAQEVNKGKKLVIIFDELFKGTNVKDAFDATLAITQAFQAHKDCQFLISTHIVEVGEKLRDQHESNIRFSYLPTIMQGHIPTYTYQLESGISADKHGMILIEKEGILTLLENKNA</sequence>
<evidence type="ECO:0000313" key="5">
    <source>
        <dbReference type="EMBL" id="MFD2599247.1"/>
    </source>
</evidence>
<accession>A0ABW5NJM5</accession>
<evidence type="ECO:0000256" key="3">
    <source>
        <dbReference type="ARBA" id="ARBA00023125"/>
    </source>
</evidence>
<dbReference type="InterPro" id="IPR000432">
    <property type="entry name" value="DNA_mismatch_repair_MutS_C"/>
</dbReference>
<keyword evidence="3" id="KW-0238">DNA-binding</keyword>
<dbReference type="SUPFAM" id="SSF52540">
    <property type="entry name" value="P-loop containing nucleoside triphosphate hydrolases"/>
    <property type="match status" value="1"/>
</dbReference>
<evidence type="ECO:0000313" key="6">
    <source>
        <dbReference type="Proteomes" id="UP001597393"/>
    </source>
</evidence>
<gene>
    <name evidence="5" type="ORF">ACFSQ3_09805</name>
</gene>
<dbReference type="Proteomes" id="UP001597393">
    <property type="component" value="Unassembled WGS sequence"/>
</dbReference>
<dbReference type="RefSeq" id="WP_380869373.1">
    <property type="nucleotide sequence ID" value="NZ_JBHUMA010000006.1"/>
</dbReference>
<keyword evidence="2" id="KW-0067">ATP-binding</keyword>
<comment type="caution">
    <text evidence="5">The sequence shown here is derived from an EMBL/GenBank/DDBJ whole genome shotgun (WGS) entry which is preliminary data.</text>
</comment>
<proteinExistence type="predicted"/>
<feature type="domain" description="DNA mismatch repair proteins mutS family" evidence="4">
    <location>
        <begin position="259"/>
        <end position="442"/>
    </location>
</feature>
<name>A0ABW5NJM5_9SPHI</name>
<evidence type="ECO:0000259" key="4">
    <source>
        <dbReference type="SMART" id="SM00534"/>
    </source>
</evidence>
<dbReference type="InterPro" id="IPR027417">
    <property type="entry name" value="P-loop_NTPase"/>
</dbReference>
<reference evidence="6" key="1">
    <citation type="journal article" date="2019" name="Int. J. Syst. Evol. Microbiol.">
        <title>The Global Catalogue of Microorganisms (GCM) 10K type strain sequencing project: providing services to taxonomists for standard genome sequencing and annotation.</title>
        <authorList>
            <consortium name="The Broad Institute Genomics Platform"/>
            <consortium name="The Broad Institute Genome Sequencing Center for Infectious Disease"/>
            <person name="Wu L."/>
            <person name="Ma J."/>
        </authorList>
    </citation>
    <scope>NUCLEOTIDE SEQUENCE [LARGE SCALE GENOMIC DNA]</scope>
    <source>
        <strain evidence="6">KCTC 42248</strain>
    </source>
</reference>
<evidence type="ECO:0000256" key="2">
    <source>
        <dbReference type="ARBA" id="ARBA00022840"/>
    </source>
</evidence>
<dbReference type="PANTHER" id="PTHR11361">
    <property type="entry name" value="DNA MISMATCH REPAIR PROTEIN MUTS FAMILY MEMBER"/>
    <property type="match status" value="1"/>
</dbReference>
<protein>
    <submittedName>
        <fullName evidence="5">DNA mismatch repair protein</fullName>
    </submittedName>
</protein>
<dbReference type="InterPro" id="IPR045076">
    <property type="entry name" value="MutS"/>
</dbReference>
<keyword evidence="1" id="KW-0547">Nucleotide-binding</keyword>
<evidence type="ECO:0000256" key="1">
    <source>
        <dbReference type="ARBA" id="ARBA00022741"/>
    </source>
</evidence>
<dbReference type="Gene3D" id="3.40.50.300">
    <property type="entry name" value="P-loop containing nucleotide triphosphate hydrolases"/>
    <property type="match status" value="1"/>
</dbReference>
<organism evidence="5 6">
    <name type="scientific">Sphingobacterium corticis</name>
    <dbReference type="NCBI Taxonomy" id="1812823"/>
    <lineage>
        <taxon>Bacteria</taxon>
        <taxon>Pseudomonadati</taxon>
        <taxon>Bacteroidota</taxon>
        <taxon>Sphingobacteriia</taxon>
        <taxon>Sphingobacteriales</taxon>
        <taxon>Sphingobacteriaceae</taxon>
        <taxon>Sphingobacterium</taxon>
    </lineage>
</organism>
<dbReference type="InterPro" id="IPR036187">
    <property type="entry name" value="DNA_mismatch_repair_MutS_sf"/>
</dbReference>
<dbReference type="Pfam" id="PF00488">
    <property type="entry name" value="MutS_V"/>
    <property type="match status" value="1"/>
</dbReference>
<dbReference type="SUPFAM" id="SSF48334">
    <property type="entry name" value="DNA repair protein MutS, domain III"/>
    <property type="match status" value="1"/>
</dbReference>